<keyword evidence="3" id="KW-1185">Reference proteome</keyword>
<evidence type="ECO:0000259" key="1">
    <source>
        <dbReference type="PROSITE" id="PS51910"/>
    </source>
</evidence>
<dbReference type="InterPro" id="IPR017853">
    <property type="entry name" value="GH"/>
</dbReference>
<dbReference type="InterPro" id="IPR050542">
    <property type="entry name" value="Glycosyl_Hydrlase18_Chitinase"/>
</dbReference>
<dbReference type="OMA" id="AEDPRMY"/>
<evidence type="ECO:0000313" key="3">
    <source>
        <dbReference type="Proteomes" id="UP000002035"/>
    </source>
</evidence>
<dbReference type="OrthoDB" id="3012298at2759"/>
<dbReference type="PANTHER" id="PTHR45708:SF60">
    <property type="entry name" value="III CHITINASE, PUTATIVE (AFU_ORTHOLOGUE AFUA_5G03850)-RELATED"/>
    <property type="match status" value="1"/>
</dbReference>
<dbReference type="VEuPathDB" id="FungiDB:MCYG_01803"/>
<dbReference type="RefSeq" id="XP_002848869.1">
    <property type="nucleotide sequence ID" value="XM_002848823.1"/>
</dbReference>
<dbReference type="STRING" id="554155.C5FI04"/>
<proteinExistence type="predicted"/>
<dbReference type="GO" id="GO:0005576">
    <property type="term" value="C:extracellular region"/>
    <property type="evidence" value="ECO:0007669"/>
    <property type="project" value="TreeGrafter"/>
</dbReference>
<dbReference type="PROSITE" id="PS51910">
    <property type="entry name" value="GH18_2"/>
    <property type="match status" value="1"/>
</dbReference>
<sequence>MPPIPPNRGENLVRPRVICYYQTYFPHNGTNYVSMLPLCTNFSGVSHVILAAFHINEDAESITLNDDSPDDPRYEPLWEEVCVLQAAGVKVMGMLGGAAKGSFRRLDGNIEDYERYYIPLRNMIRAHGLDGLDLDVEEDMSLEGIVRLIDSLKSDFGDDFIITLAPVATALVRGLRHLSGFSYFALEEQRGSKISWYHAQFYNGWGGIADTAMYDTIIANGWRPEKVVTGVLSNPDDGTQGYVPLETLGVVLAVLLQRYPSFGGVSGWEYFNALPGGESQPWKWAAIMSLILGMKSLSDVALVGAFLQTALTGRRGT</sequence>
<evidence type="ECO:0000313" key="2">
    <source>
        <dbReference type="EMBL" id="EEQ28984.1"/>
    </source>
</evidence>
<dbReference type="Pfam" id="PF00704">
    <property type="entry name" value="Glyco_hydro_18"/>
    <property type="match status" value="1"/>
</dbReference>
<dbReference type="GeneID" id="9223126"/>
<dbReference type="EMBL" id="DS995702">
    <property type="protein sequence ID" value="EEQ28984.1"/>
    <property type="molecule type" value="Genomic_DNA"/>
</dbReference>
<dbReference type="AlphaFoldDB" id="C5FI04"/>
<dbReference type="Proteomes" id="UP000002035">
    <property type="component" value="Unassembled WGS sequence"/>
</dbReference>
<feature type="domain" description="GH18" evidence="1">
    <location>
        <begin position="15"/>
        <end position="295"/>
    </location>
</feature>
<dbReference type="InterPro" id="IPR001223">
    <property type="entry name" value="Glyco_hydro18_cat"/>
</dbReference>
<dbReference type="Gene3D" id="3.20.20.80">
    <property type="entry name" value="Glycosidases"/>
    <property type="match status" value="1"/>
</dbReference>
<reference evidence="3" key="1">
    <citation type="journal article" date="2012" name="MBio">
        <title>Comparative genome analysis of Trichophyton rubrum and related dermatophytes reveals candidate genes involved in infection.</title>
        <authorList>
            <person name="Martinez D.A."/>
            <person name="Oliver B.G."/>
            <person name="Graeser Y."/>
            <person name="Goldberg J.M."/>
            <person name="Li W."/>
            <person name="Martinez-Rossi N.M."/>
            <person name="Monod M."/>
            <person name="Shelest E."/>
            <person name="Barton R.C."/>
            <person name="Birch E."/>
            <person name="Brakhage A.A."/>
            <person name="Chen Z."/>
            <person name="Gurr S.J."/>
            <person name="Heiman D."/>
            <person name="Heitman J."/>
            <person name="Kosti I."/>
            <person name="Rossi A."/>
            <person name="Saif S."/>
            <person name="Samalova M."/>
            <person name="Saunders C.W."/>
            <person name="Shea T."/>
            <person name="Summerbell R.C."/>
            <person name="Xu J."/>
            <person name="Young S."/>
            <person name="Zeng Q."/>
            <person name="Birren B.W."/>
            <person name="Cuomo C.A."/>
            <person name="White T.C."/>
        </authorList>
    </citation>
    <scope>NUCLEOTIDE SEQUENCE [LARGE SCALE GENOMIC DNA]</scope>
    <source>
        <strain evidence="3">ATCC MYA-4605 / CBS 113480</strain>
    </source>
</reference>
<accession>C5FI04</accession>
<dbReference type="PANTHER" id="PTHR45708">
    <property type="entry name" value="ENDOCHITINASE"/>
    <property type="match status" value="1"/>
</dbReference>
<dbReference type="GO" id="GO:0005975">
    <property type="term" value="P:carbohydrate metabolic process"/>
    <property type="evidence" value="ECO:0007669"/>
    <property type="project" value="InterPro"/>
</dbReference>
<name>C5FI04_ARTOC</name>
<dbReference type="GO" id="GO:0004568">
    <property type="term" value="F:chitinase activity"/>
    <property type="evidence" value="ECO:0007669"/>
    <property type="project" value="TreeGrafter"/>
</dbReference>
<gene>
    <name evidence="2" type="ORF">MCYG_01803</name>
</gene>
<dbReference type="CDD" id="cd06546">
    <property type="entry name" value="GH18_CTS3_chitinase"/>
    <property type="match status" value="1"/>
</dbReference>
<protein>
    <submittedName>
        <fullName evidence="2">Chitinase 3</fullName>
    </submittedName>
</protein>
<dbReference type="SUPFAM" id="SSF51445">
    <property type="entry name" value="(Trans)glycosidases"/>
    <property type="match status" value="1"/>
</dbReference>
<dbReference type="eggNOG" id="ENOG502RK0Z">
    <property type="taxonomic scope" value="Eukaryota"/>
</dbReference>
<dbReference type="HOGENOM" id="CLU_060983_1_0_1"/>
<organism evidence="2 3">
    <name type="scientific">Arthroderma otae (strain ATCC MYA-4605 / CBS 113480)</name>
    <name type="common">Microsporum canis</name>
    <dbReference type="NCBI Taxonomy" id="554155"/>
    <lineage>
        <taxon>Eukaryota</taxon>
        <taxon>Fungi</taxon>
        <taxon>Dikarya</taxon>
        <taxon>Ascomycota</taxon>
        <taxon>Pezizomycotina</taxon>
        <taxon>Eurotiomycetes</taxon>
        <taxon>Eurotiomycetidae</taxon>
        <taxon>Onygenales</taxon>
        <taxon>Arthrodermataceae</taxon>
        <taxon>Microsporum</taxon>
    </lineage>
</organism>